<evidence type="ECO:0000313" key="2">
    <source>
        <dbReference type="EMBL" id="GMR62861.1"/>
    </source>
</evidence>
<dbReference type="Proteomes" id="UP001328107">
    <property type="component" value="Unassembled WGS sequence"/>
</dbReference>
<dbReference type="InterPro" id="IPR019429">
    <property type="entry name" value="7TM_GPCR_serpentine_rcpt_Sri"/>
</dbReference>
<dbReference type="AlphaFoldDB" id="A0AAN5DH36"/>
<feature type="non-terminal residue" evidence="2">
    <location>
        <position position="106"/>
    </location>
</feature>
<dbReference type="EMBL" id="BTRK01000006">
    <property type="protein sequence ID" value="GMR62861.1"/>
    <property type="molecule type" value="Genomic_DNA"/>
</dbReference>
<keyword evidence="3" id="KW-1185">Reference proteome</keyword>
<evidence type="ECO:0000256" key="1">
    <source>
        <dbReference type="SAM" id="Phobius"/>
    </source>
</evidence>
<reference evidence="3" key="1">
    <citation type="submission" date="2022-10" db="EMBL/GenBank/DDBJ databases">
        <title>Genome assembly of Pristionchus species.</title>
        <authorList>
            <person name="Yoshida K."/>
            <person name="Sommer R.J."/>
        </authorList>
    </citation>
    <scope>NUCLEOTIDE SEQUENCE [LARGE SCALE GENOMIC DNA]</scope>
    <source>
        <strain evidence="3">RS5460</strain>
    </source>
</reference>
<accession>A0AAN5DH36</accession>
<keyword evidence="1" id="KW-0812">Transmembrane</keyword>
<evidence type="ECO:0008006" key="4">
    <source>
        <dbReference type="Google" id="ProtNLM"/>
    </source>
</evidence>
<dbReference type="InterPro" id="IPR053220">
    <property type="entry name" value="Nematode_rcpt-like_serp_H"/>
</dbReference>
<organism evidence="2 3">
    <name type="scientific">Pristionchus mayeri</name>
    <dbReference type="NCBI Taxonomy" id="1317129"/>
    <lineage>
        <taxon>Eukaryota</taxon>
        <taxon>Metazoa</taxon>
        <taxon>Ecdysozoa</taxon>
        <taxon>Nematoda</taxon>
        <taxon>Chromadorea</taxon>
        <taxon>Rhabditida</taxon>
        <taxon>Rhabditina</taxon>
        <taxon>Diplogasteromorpha</taxon>
        <taxon>Diplogasteroidea</taxon>
        <taxon>Neodiplogasteridae</taxon>
        <taxon>Pristionchus</taxon>
    </lineage>
</organism>
<keyword evidence="1" id="KW-1133">Transmembrane helix</keyword>
<protein>
    <recommendedName>
        <fullName evidence="4">G protein-coupled receptor</fullName>
    </recommendedName>
</protein>
<dbReference type="PANTHER" id="PTHR22941">
    <property type="entry name" value="SERPENTINE RECEPTOR"/>
    <property type="match status" value="1"/>
</dbReference>
<comment type="caution">
    <text evidence="2">The sequence shown here is derived from an EMBL/GenBank/DDBJ whole genome shotgun (WGS) entry which is preliminary data.</text>
</comment>
<sequence length="106" mass="12062">NSTELSGEFQSAVVWANHLIGATSFVISAVVCFLIVFDTDSRARSYRKYLFSLQFTSIATDLLMSTNSPFVMLNCRVMYTNSFVAEYIEIKNHLVIYIALWLEVAF</sequence>
<name>A0AAN5DH36_9BILA</name>
<keyword evidence="1" id="KW-0472">Membrane</keyword>
<proteinExistence type="predicted"/>
<feature type="transmembrane region" description="Helical" evidence="1">
    <location>
        <begin position="12"/>
        <end position="37"/>
    </location>
</feature>
<evidence type="ECO:0000313" key="3">
    <source>
        <dbReference type="Proteomes" id="UP001328107"/>
    </source>
</evidence>
<feature type="non-terminal residue" evidence="2">
    <location>
        <position position="1"/>
    </location>
</feature>
<dbReference type="PANTHER" id="PTHR22941:SF26">
    <property type="entry name" value="SERPENTINE RECEPTOR, CLASS H"/>
    <property type="match status" value="1"/>
</dbReference>
<dbReference type="Pfam" id="PF10327">
    <property type="entry name" value="7TM_GPCR_Sri"/>
    <property type="match status" value="1"/>
</dbReference>
<gene>
    <name evidence="2" type="ORF">PMAYCL1PPCAC_33056</name>
</gene>